<name>A0A8J3VDP4_9ACTN</name>
<evidence type="ECO:0000313" key="2">
    <source>
        <dbReference type="Proteomes" id="UP000612899"/>
    </source>
</evidence>
<gene>
    <name evidence="1" type="ORF">Rhe02_09720</name>
</gene>
<evidence type="ECO:0000313" key="1">
    <source>
        <dbReference type="EMBL" id="GIH02905.1"/>
    </source>
</evidence>
<dbReference type="RefSeq" id="WP_203906826.1">
    <property type="nucleotide sequence ID" value="NZ_BONY01000004.1"/>
</dbReference>
<protein>
    <submittedName>
        <fullName evidence="1">Uncharacterized protein</fullName>
    </submittedName>
</protein>
<keyword evidence="2" id="KW-1185">Reference proteome</keyword>
<dbReference type="AlphaFoldDB" id="A0A8J3VDP4"/>
<organism evidence="1 2">
    <name type="scientific">Rhizocola hellebori</name>
    <dbReference type="NCBI Taxonomy" id="1392758"/>
    <lineage>
        <taxon>Bacteria</taxon>
        <taxon>Bacillati</taxon>
        <taxon>Actinomycetota</taxon>
        <taxon>Actinomycetes</taxon>
        <taxon>Micromonosporales</taxon>
        <taxon>Micromonosporaceae</taxon>
        <taxon>Rhizocola</taxon>
    </lineage>
</organism>
<sequence length="235" mass="25597">MSPNPLSETHVLVCFAPGKDTGWIAVSHEVHKHAGVHGSPARRMKAAPRRWWQLPGRWAGHLLEVQLAPSGPAFAAGGRKAALDLDGTARTADLAARARYQAWHHDIAGTTPRAKTWEDYLAGNAAKRAGTQVGREELRRQFLAQPRVLAMTAASASGVHKFDPYELDLYQCNEATYACFYWQTALVGDALITADGQYLKPASTSTSDRFEYFGKALAYLRGLADDSCLCVVAVS</sequence>
<comment type="caution">
    <text evidence="1">The sequence shown here is derived from an EMBL/GenBank/DDBJ whole genome shotgun (WGS) entry which is preliminary data.</text>
</comment>
<proteinExistence type="predicted"/>
<reference evidence="1" key="1">
    <citation type="submission" date="2021-01" db="EMBL/GenBank/DDBJ databases">
        <title>Whole genome shotgun sequence of Rhizocola hellebori NBRC 109834.</title>
        <authorList>
            <person name="Komaki H."/>
            <person name="Tamura T."/>
        </authorList>
    </citation>
    <scope>NUCLEOTIDE SEQUENCE</scope>
    <source>
        <strain evidence="1">NBRC 109834</strain>
    </source>
</reference>
<dbReference type="EMBL" id="BONY01000004">
    <property type="protein sequence ID" value="GIH02905.1"/>
    <property type="molecule type" value="Genomic_DNA"/>
</dbReference>
<dbReference type="Proteomes" id="UP000612899">
    <property type="component" value="Unassembled WGS sequence"/>
</dbReference>
<accession>A0A8J3VDP4</accession>